<dbReference type="SUPFAM" id="SSF48726">
    <property type="entry name" value="Immunoglobulin"/>
    <property type="match status" value="1"/>
</dbReference>
<feature type="domain" description="Fibronectin type-III" evidence="5">
    <location>
        <begin position="268"/>
        <end position="362"/>
    </location>
</feature>
<dbReference type="Proteomes" id="UP000276834">
    <property type="component" value="Unassembled WGS sequence"/>
</dbReference>
<dbReference type="InterPro" id="IPR036179">
    <property type="entry name" value="Ig-like_dom_sf"/>
</dbReference>
<dbReference type="AlphaFoldDB" id="A0A3L8SM20"/>
<dbReference type="Gene3D" id="2.60.40.10">
    <property type="entry name" value="Immunoglobulins"/>
    <property type="match status" value="3"/>
</dbReference>
<keyword evidence="3" id="KW-0393">Immunoglobulin domain</keyword>
<evidence type="ECO:0008006" key="8">
    <source>
        <dbReference type="Google" id="ProtNLM"/>
    </source>
</evidence>
<reference evidence="6 7" key="1">
    <citation type="journal article" date="2018" name="Proc. R. Soc. B">
        <title>A non-coding region near Follistatin controls head colour polymorphism in the Gouldian finch.</title>
        <authorList>
            <person name="Toomey M.B."/>
            <person name="Marques C.I."/>
            <person name="Andrade P."/>
            <person name="Araujo P.M."/>
            <person name="Sabatino S."/>
            <person name="Gazda M.A."/>
            <person name="Afonso S."/>
            <person name="Lopes R.J."/>
            <person name="Corbo J.C."/>
            <person name="Carneiro M."/>
        </authorList>
    </citation>
    <scope>NUCLEOTIDE SEQUENCE [LARGE SCALE GENOMIC DNA]</scope>
    <source>
        <strain evidence="6">Red01</strain>
        <tissue evidence="6">Muscle</tissue>
    </source>
</reference>
<accession>A0A3L8SM20</accession>
<protein>
    <recommendedName>
        <fullName evidence="8">Fibronectin type-III domain-containing protein</fullName>
    </recommendedName>
</protein>
<dbReference type="PROSITE" id="PS50835">
    <property type="entry name" value="IG_LIKE"/>
    <property type="match status" value="1"/>
</dbReference>
<organism evidence="6 7">
    <name type="scientific">Chloebia gouldiae</name>
    <name type="common">Gouldian finch</name>
    <name type="synonym">Erythrura gouldiae</name>
    <dbReference type="NCBI Taxonomy" id="44316"/>
    <lineage>
        <taxon>Eukaryota</taxon>
        <taxon>Metazoa</taxon>
        <taxon>Chordata</taxon>
        <taxon>Craniata</taxon>
        <taxon>Vertebrata</taxon>
        <taxon>Euteleostomi</taxon>
        <taxon>Archelosauria</taxon>
        <taxon>Archosauria</taxon>
        <taxon>Dinosauria</taxon>
        <taxon>Saurischia</taxon>
        <taxon>Theropoda</taxon>
        <taxon>Coelurosauria</taxon>
        <taxon>Aves</taxon>
        <taxon>Neognathae</taxon>
        <taxon>Neoaves</taxon>
        <taxon>Telluraves</taxon>
        <taxon>Australaves</taxon>
        <taxon>Passeriformes</taxon>
        <taxon>Passeroidea</taxon>
        <taxon>Passeridae</taxon>
        <taxon>Chloebia</taxon>
    </lineage>
</organism>
<dbReference type="PANTHER" id="PTHR44170:SF20">
    <property type="entry name" value="IMMUNOGLOBULIN SUPERFAMILY DCC SUBCLASS MEMBER 3"/>
    <property type="match status" value="1"/>
</dbReference>
<keyword evidence="2" id="KW-1015">Disulfide bond</keyword>
<dbReference type="EMBL" id="QUSF01000015">
    <property type="protein sequence ID" value="RLW03677.1"/>
    <property type="molecule type" value="Genomic_DNA"/>
</dbReference>
<dbReference type="InterPro" id="IPR013783">
    <property type="entry name" value="Ig-like_fold"/>
</dbReference>
<evidence type="ECO:0000256" key="3">
    <source>
        <dbReference type="ARBA" id="ARBA00023319"/>
    </source>
</evidence>
<dbReference type="Pfam" id="PF07679">
    <property type="entry name" value="I-set"/>
    <property type="match status" value="2"/>
</dbReference>
<keyword evidence="7" id="KW-1185">Reference proteome</keyword>
<dbReference type="SUPFAM" id="SSF49265">
    <property type="entry name" value="Fibronectin type III"/>
    <property type="match status" value="1"/>
</dbReference>
<evidence type="ECO:0000256" key="1">
    <source>
        <dbReference type="ARBA" id="ARBA00022737"/>
    </source>
</evidence>
<sequence>MLFPYWHTAEKDLNPLKMLQEAPRAPAEFVQHPQSISRPVGTTAIFTCVAQGEPPPQITWLRNGQILETSDHIKLKNNNRGAFGKPISGHRPGPLTRARSVILIAYELGRQLGNAVAFEQRRPLVSAQPGVNLQQLLSPLPSMPVRALCGDVMEPSARRAALVTSRKPSGISPRLTCSHRCQSGTRGKVFQQQMSQKAVGCPAMGANTGTMAVSVMLVPLMSPHSTLSIYGINQADEAIYQCLAENSAGSTQASARLTVLWADGLPSPPQGVRAETVSATTIQVSWEKPLQNTKEIIGYVLHIRKAADPVEMEYQEAVSKSTFQQLVTDLEPSTSYSFYIKAYTSRGASKASEVTVVSTLGEGKERFAQGPSDADARCA</sequence>
<dbReference type="InterPro" id="IPR003599">
    <property type="entry name" value="Ig_sub"/>
</dbReference>
<dbReference type="InterPro" id="IPR007110">
    <property type="entry name" value="Ig-like_dom"/>
</dbReference>
<feature type="domain" description="Ig-like" evidence="4">
    <location>
        <begin position="26"/>
        <end position="258"/>
    </location>
</feature>
<gene>
    <name evidence="6" type="ORF">DV515_00006487</name>
</gene>
<keyword evidence="1" id="KW-0677">Repeat</keyword>
<dbReference type="PANTHER" id="PTHR44170">
    <property type="entry name" value="PROTEIN SIDEKICK"/>
    <property type="match status" value="1"/>
</dbReference>
<proteinExistence type="predicted"/>
<dbReference type="FunFam" id="2.60.40.10:FF:001494">
    <property type="entry name" value="Immunoglobulin superfamily DCC subclass member 3"/>
    <property type="match status" value="1"/>
</dbReference>
<dbReference type="CDD" id="cd00063">
    <property type="entry name" value="FN3"/>
    <property type="match status" value="1"/>
</dbReference>
<evidence type="ECO:0000313" key="6">
    <source>
        <dbReference type="EMBL" id="RLW03677.1"/>
    </source>
</evidence>
<dbReference type="OrthoDB" id="438268at2759"/>
<dbReference type="GO" id="GO:0098609">
    <property type="term" value="P:cell-cell adhesion"/>
    <property type="evidence" value="ECO:0007669"/>
    <property type="project" value="TreeGrafter"/>
</dbReference>
<name>A0A3L8SM20_CHLGU</name>
<dbReference type="InterPro" id="IPR036116">
    <property type="entry name" value="FN3_sf"/>
</dbReference>
<dbReference type="InterPro" id="IPR013098">
    <property type="entry name" value="Ig_I-set"/>
</dbReference>
<dbReference type="InterPro" id="IPR003961">
    <property type="entry name" value="FN3_dom"/>
</dbReference>
<comment type="caution">
    <text evidence="6">The sequence shown here is derived from an EMBL/GenBank/DDBJ whole genome shotgun (WGS) entry which is preliminary data.</text>
</comment>
<evidence type="ECO:0000313" key="7">
    <source>
        <dbReference type="Proteomes" id="UP000276834"/>
    </source>
</evidence>
<dbReference type="SMART" id="SM00408">
    <property type="entry name" value="IGc2"/>
    <property type="match status" value="1"/>
</dbReference>
<evidence type="ECO:0000259" key="4">
    <source>
        <dbReference type="PROSITE" id="PS50835"/>
    </source>
</evidence>
<evidence type="ECO:0000259" key="5">
    <source>
        <dbReference type="PROSITE" id="PS50853"/>
    </source>
</evidence>
<evidence type="ECO:0000256" key="2">
    <source>
        <dbReference type="ARBA" id="ARBA00023157"/>
    </source>
</evidence>
<dbReference type="InterPro" id="IPR003598">
    <property type="entry name" value="Ig_sub2"/>
</dbReference>
<dbReference type="SMART" id="SM00409">
    <property type="entry name" value="IG"/>
    <property type="match status" value="1"/>
</dbReference>
<dbReference type="PROSITE" id="PS50853">
    <property type="entry name" value="FN3"/>
    <property type="match status" value="1"/>
</dbReference>
<dbReference type="SMART" id="SM00060">
    <property type="entry name" value="FN3"/>
    <property type="match status" value="1"/>
</dbReference>
<dbReference type="Pfam" id="PF00041">
    <property type="entry name" value="fn3"/>
    <property type="match status" value="1"/>
</dbReference>